<keyword evidence="2" id="KW-1185">Reference proteome</keyword>
<dbReference type="RefSeq" id="WP_183723646.1">
    <property type="nucleotide sequence ID" value="NZ_JACHBW010000004.1"/>
</dbReference>
<comment type="caution">
    <text evidence="1">The sequence shown here is derived from an EMBL/GenBank/DDBJ whole genome shotgun (WGS) entry which is preliminary data.</text>
</comment>
<evidence type="ECO:0000313" key="2">
    <source>
        <dbReference type="Proteomes" id="UP000571554"/>
    </source>
</evidence>
<evidence type="ECO:0000313" key="1">
    <source>
        <dbReference type="EMBL" id="MBB6101990.1"/>
    </source>
</evidence>
<dbReference type="AlphaFoldDB" id="A0A7W9TX57"/>
<dbReference type="EMBL" id="JACHBW010000004">
    <property type="protein sequence ID" value="MBB6101990.1"/>
    <property type="molecule type" value="Genomic_DNA"/>
</dbReference>
<name>A0A7W9TX57_9BURK</name>
<organism evidence="1 2">
    <name type="scientific">Paraburkholderia bannensis</name>
    <dbReference type="NCBI Taxonomy" id="765414"/>
    <lineage>
        <taxon>Bacteria</taxon>
        <taxon>Pseudomonadati</taxon>
        <taxon>Pseudomonadota</taxon>
        <taxon>Betaproteobacteria</taxon>
        <taxon>Burkholderiales</taxon>
        <taxon>Burkholderiaceae</taxon>
        <taxon>Paraburkholderia</taxon>
    </lineage>
</organism>
<accession>A0A7W9TX57</accession>
<protein>
    <submittedName>
        <fullName evidence="1">Uncharacterized protein</fullName>
    </submittedName>
</protein>
<reference evidence="1 2" key="1">
    <citation type="submission" date="2020-08" db="EMBL/GenBank/DDBJ databases">
        <title>Above-ground endophytic microbial communities from plants in different locations in the United States.</title>
        <authorList>
            <person name="Frank C."/>
        </authorList>
    </citation>
    <scope>NUCLEOTIDE SEQUENCE [LARGE SCALE GENOMIC DNA]</scope>
    <source>
        <strain evidence="1 2">WP4_2_2</strain>
    </source>
</reference>
<gene>
    <name evidence="1" type="ORF">F4827_001838</name>
</gene>
<dbReference type="Proteomes" id="UP000571554">
    <property type="component" value="Unassembled WGS sequence"/>
</dbReference>
<sequence length="75" mass="8099">MPSMACPFCFAPVQAVRYIAESAVFAAQINCFVYIASMATISPITIMTNIHGEKTARAISLAISTKTITKTIITR</sequence>
<proteinExistence type="predicted"/>